<dbReference type="RefSeq" id="WP_379598041.1">
    <property type="nucleotide sequence ID" value="NZ_JBHUDE010000125.1"/>
</dbReference>
<dbReference type="InterPro" id="IPR020904">
    <property type="entry name" value="Sc_DH/Rdtase_CS"/>
</dbReference>
<organism evidence="4 5">
    <name type="scientific">Oceanobacillus luteolus</name>
    <dbReference type="NCBI Taxonomy" id="1274358"/>
    <lineage>
        <taxon>Bacteria</taxon>
        <taxon>Bacillati</taxon>
        <taxon>Bacillota</taxon>
        <taxon>Bacilli</taxon>
        <taxon>Bacillales</taxon>
        <taxon>Bacillaceae</taxon>
        <taxon>Oceanobacillus</taxon>
    </lineage>
</organism>
<dbReference type="EMBL" id="JBHUDE010000125">
    <property type="protein sequence ID" value="MFD1608669.1"/>
    <property type="molecule type" value="Genomic_DNA"/>
</dbReference>
<evidence type="ECO:0000256" key="2">
    <source>
        <dbReference type="ARBA" id="ARBA00023002"/>
    </source>
</evidence>
<dbReference type="Gene3D" id="3.40.50.720">
    <property type="entry name" value="NAD(P)-binding Rossmann-like Domain"/>
    <property type="match status" value="1"/>
</dbReference>
<evidence type="ECO:0000256" key="3">
    <source>
        <dbReference type="SAM" id="Phobius"/>
    </source>
</evidence>
<comment type="similarity">
    <text evidence="1">Belongs to the short-chain dehydrogenases/reductases (SDR) family.</text>
</comment>
<reference evidence="5" key="1">
    <citation type="journal article" date="2019" name="Int. J. Syst. Evol. Microbiol.">
        <title>The Global Catalogue of Microorganisms (GCM) 10K type strain sequencing project: providing services to taxonomists for standard genome sequencing and annotation.</title>
        <authorList>
            <consortium name="The Broad Institute Genomics Platform"/>
            <consortium name="The Broad Institute Genome Sequencing Center for Infectious Disease"/>
            <person name="Wu L."/>
            <person name="Ma J."/>
        </authorList>
    </citation>
    <scope>NUCLEOTIDE SEQUENCE [LARGE SCALE GENOMIC DNA]</scope>
    <source>
        <strain evidence="5">CGMCC 1.12376</strain>
    </source>
</reference>
<keyword evidence="3" id="KW-1133">Transmembrane helix</keyword>
<name>A0ABW4HSQ7_9BACI</name>
<feature type="transmembrane region" description="Helical" evidence="3">
    <location>
        <begin position="12"/>
        <end position="34"/>
    </location>
</feature>
<keyword evidence="2" id="KW-0560">Oxidoreductase</keyword>
<protein>
    <submittedName>
        <fullName evidence="4">SDR family oxidoreductase</fullName>
    </submittedName>
</protein>
<accession>A0ABW4HSQ7</accession>
<sequence>TVNLFKTSQIHGYLAFLFLILVASIIKFLSSGLLNMGQAAAKIMMDQKSGVILNASSVVSLYGNFGQSNYAASKWGVNGLTKTWAKELGKYNIRVNAIAPRFILPPMVAKMPDKIKEMMKSKSVLNKMGKPDDIANGYAFLASDEAQYITGTILSIDGGTVI</sequence>
<evidence type="ECO:0000313" key="5">
    <source>
        <dbReference type="Proteomes" id="UP001597221"/>
    </source>
</evidence>
<dbReference type="Pfam" id="PF13561">
    <property type="entry name" value="adh_short_C2"/>
    <property type="match status" value="1"/>
</dbReference>
<keyword evidence="5" id="KW-1185">Reference proteome</keyword>
<dbReference type="InterPro" id="IPR002347">
    <property type="entry name" value="SDR_fam"/>
</dbReference>
<comment type="caution">
    <text evidence="4">The sequence shown here is derived from an EMBL/GenBank/DDBJ whole genome shotgun (WGS) entry which is preliminary data.</text>
</comment>
<keyword evidence="3" id="KW-0472">Membrane</keyword>
<dbReference type="PANTHER" id="PTHR42760:SF83">
    <property type="entry name" value="(3R)-3-HYDROXYACYL-COA DEHYDROGENASE"/>
    <property type="match status" value="1"/>
</dbReference>
<dbReference type="InterPro" id="IPR036291">
    <property type="entry name" value="NAD(P)-bd_dom_sf"/>
</dbReference>
<evidence type="ECO:0000256" key="1">
    <source>
        <dbReference type="ARBA" id="ARBA00006484"/>
    </source>
</evidence>
<dbReference type="PROSITE" id="PS00061">
    <property type="entry name" value="ADH_SHORT"/>
    <property type="match status" value="1"/>
</dbReference>
<dbReference type="PRINTS" id="PR00080">
    <property type="entry name" value="SDRFAMILY"/>
</dbReference>
<dbReference type="PANTHER" id="PTHR42760">
    <property type="entry name" value="SHORT-CHAIN DEHYDROGENASES/REDUCTASES FAMILY MEMBER"/>
    <property type="match status" value="1"/>
</dbReference>
<dbReference type="Proteomes" id="UP001597221">
    <property type="component" value="Unassembled WGS sequence"/>
</dbReference>
<evidence type="ECO:0000313" key="4">
    <source>
        <dbReference type="EMBL" id="MFD1608669.1"/>
    </source>
</evidence>
<keyword evidence="3" id="KW-0812">Transmembrane</keyword>
<gene>
    <name evidence="4" type="ORF">ACFSBH_13645</name>
</gene>
<feature type="non-terminal residue" evidence="4">
    <location>
        <position position="1"/>
    </location>
</feature>
<dbReference type="SUPFAM" id="SSF51735">
    <property type="entry name" value="NAD(P)-binding Rossmann-fold domains"/>
    <property type="match status" value="1"/>
</dbReference>
<proteinExistence type="inferred from homology"/>